<dbReference type="Proteomes" id="UP000316659">
    <property type="component" value="Unassembled WGS sequence"/>
</dbReference>
<evidence type="ECO:0000256" key="2">
    <source>
        <dbReference type="SAM" id="SignalP"/>
    </source>
</evidence>
<organism evidence="3 4">
    <name type="scientific">Cellulosimicrobium cellulans</name>
    <name type="common">Arthrobacter luteus</name>
    <dbReference type="NCBI Taxonomy" id="1710"/>
    <lineage>
        <taxon>Bacteria</taxon>
        <taxon>Bacillati</taxon>
        <taxon>Actinomycetota</taxon>
        <taxon>Actinomycetes</taxon>
        <taxon>Micrococcales</taxon>
        <taxon>Promicromonosporaceae</taxon>
        <taxon>Cellulosimicrobium</taxon>
    </lineage>
</organism>
<name>A0A4Y4E628_CELCE</name>
<feature type="signal peptide" evidence="2">
    <location>
        <begin position="1"/>
        <end position="20"/>
    </location>
</feature>
<accession>A0A4Y4E628</accession>
<dbReference type="EMBL" id="BJNZ01000011">
    <property type="protein sequence ID" value="GED10091.1"/>
    <property type="molecule type" value="Genomic_DNA"/>
</dbReference>
<dbReference type="InterPro" id="IPR051790">
    <property type="entry name" value="Cytochrome_c-biogenesis_DsbD"/>
</dbReference>
<feature type="chain" id="PRO_5021237890" evidence="2">
    <location>
        <begin position="21"/>
        <end position="287"/>
    </location>
</feature>
<keyword evidence="1" id="KW-0812">Transmembrane</keyword>
<feature type="transmembrane region" description="Helical" evidence="1">
    <location>
        <begin position="100"/>
        <end position="129"/>
    </location>
</feature>
<evidence type="ECO:0000256" key="1">
    <source>
        <dbReference type="SAM" id="Phobius"/>
    </source>
</evidence>
<dbReference type="AlphaFoldDB" id="A0A4Y4E628"/>
<keyword evidence="1" id="KW-1133">Transmembrane helix</keyword>
<evidence type="ECO:0000313" key="3">
    <source>
        <dbReference type="EMBL" id="GED10091.1"/>
    </source>
</evidence>
<feature type="transmembrane region" description="Helical" evidence="1">
    <location>
        <begin position="170"/>
        <end position="187"/>
    </location>
</feature>
<keyword evidence="2" id="KW-0732">Signal</keyword>
<evidence type="ECO:0000313" key="4">
    <source>
        <dbReference type="Proteomes" id="UP000316659"/>
    </source>
</evidence>
<dbReference type="PANTHER" id="PTHR31272">
    <property type="entry name" value="CYTOCHROME C-TYPE BIOGENESIS PROTEIN HI_1454-RELATED"/>
    <property type="match status" value="1"/>
</dbReference>
<feature type="transmembrane region" description="Helical" evidence="1">
    <location>
        <begin position="37"/>
        <end position="61"/>
    </location>
</feature>
<feature type="transmembrane region" description="Helical" evidence="1">
    <location>
        <begin position="252"/>
        <end position="272"/>
    </location>
</feature>
<reference evidence="3 4" key="1">
    <citation type="submission" date="2019-06" db="EMBL/GenBank/DDBJ databases">
        <title>Whole genome shotgun sequence of Cellulosimicrobium cellulans NBRC 15516.</title>
        <authorList>
            <person name="Hosoyama A."/>
            <person name="Uohara A."/>
            <person name="Ohji S."/>
            <person name="Ichikawa N."/>
        </authorList>
    </citation>
    <scope>NUCLEOTIDE SEQUENCE [LARGE SCALE GENOMIC DNA]</scope>
    <source>
        <strain evidence="3 4">NBRC 15516</strain>
    </source>
</reference>
<feature type="transmembrane region" description="Helical" evidence="1">
    <location>
        <begin position="135"/>
        <end position="158"/>
    </location>
</feature>
<sequence>MGTLASLAATVPTAALPAAAATSVGDTFAATVWSGSMLLAVPVAVLAGLVSFASPCVLPLVPGYVGYVSGMAAANAGSGRGASGGTTTATRVAAPSRGRVLAGVGLFVAGFTLVFVALMVAAGAIGVHLVRWEDVITRVLGVVVILMGLAFMGAVPFLQRERRLHLSPQAGLWGAPLLGIVFGLGWTPCLGPTLVAVQSLSLNEASAGRGAILGVAYCLGLGVPFLLIALGLQSSQRMLGFLRRHRLAIMRIGGGLLVLIGLALVTGLWTTWTSTMQGWIDGYVTVV</sequence>
<proteinExistence type="predicted"/>
<dbReference type="PANTHER" id="PTHR31272:SF4">
    <property type="entry name" value="CYTOCHROME C-TYPE BIOGENESIS PROTEIN HI_1454-RELATED"/>
    <property type="match status" value="1"/>
</dbReference>
<comment type="caution">
    <text evidence="3">The sequence shown here is derived from an EMBL/GenBank/DDBJ whole genome shotgun (WGS) entry which is preliminary data.</text>
</comment>
<protein>
    <submittedName>
        <fullName evidence="3">Cytochrome C biogenesis protein CcdA</fullName>
    </submittedName>
</protein>
<gene>
    <name evidence="3" type="ORF">CCE02nite_20900</name>
</gene>
<feature type="transmembrane region" description="Helical" evidence="1">
    <location>
        <begin position="207"/>
        <end position="232"/>
    </location>
</feature>
<keyword evidence="1" id="KW-0472">Membrane</keyword>